<proteinExistence type="predicted"/>
<evidence type="ECO:0000256" key="1">
    <source>
        <dbReference type="SAM" id="MobiDB-lite"/>
    </source>
</evidence>
<dbReference type="EMBL" id="CAUYUJ010007513">
    <property type="protein sequence ID" value="CAK0821031.1"/>
    <property type="molecule type" value="Genomic_DNA"/>
</dbReference>
<organism evidence="2 3">
    <name type="scientific">Prorocentrum cordatum</name>
    <dbReference type="NCBI Taxonomy" id="2364126"/>
    <lineage>
        <taxon>Eukaryota</taxon>
        <taxon>Sar</taxon>
        <taxon>Alveolata</taxon>
        <taxon>Dinophyceae</taxon>
        <taxon>Prorocentrales</taxon>
        <taxon>Prorocentraceae</taxon>
        <taxon>Prorocentrum</taxon>
    </lineage>
</organism>
<evidence type="ECO:0000313" key="3">
    <source>
        <dbReference type="Proteomes" id="UP001189429"/>
    </source>
</evidence>
<feature type="compositionally biased region" description="Polar residues" evidence="1">
    <location>
        <begin position="91"/>
        <end position="101"/>
    </location>
</feature>
<reference evidence="2" key="1">
    <citation type="submission" date="2023-10" db="EMBL/GenBank/DDBJ databases">
        <authorList>
            <person name="Chen Y."/>
            <person name="Shah S."/>
            <person name="Dougan E. K."/>
            <person name="Thang M."/>
            <person name="Chan C."/>
        </authorList>
    </citation>
    <scope>NUCLEOTIDE SEQUENCE [LARGE SCALE GENOMIC DNA]</scope>
</reference>
<protein>
    <submittedName>
        <fullName evidence="2">Uncharacterized protein</fullName>
    </submittedName>
</protein>
<feature type="region of interest" description="Disordered" evidence="1">
    <location>
        <begin position="74"/>
        <end position="101"/>
    </location>
</feature>
<name>A0ABN9RPB7_9DINO</name>
<dbReference type="Proteomes" id="UP001189429">
    <property type="component" value="Unassembled WGS sequence"/>
</dbReference>
<sequence>MCAVGALDEALPRPCLHLPSPFLEVFLLPVSTATSPARARRFLTVSRLRWFAGIDAMARSDSAPLEPMRLRMQRGREHDAGPKQLPDITRLVNSSLPTAVH</sequence>
<gene>
    <name evidence="2" type="ORF">PCOR1329_LOCUS22466</name>
</gene>
<accession>A0ABN9RPB7</accession>
<keyword evidence="3" id="KW-1185">Reference proteome</keyword>
<evidence type="ECO:0000313" key="2">
    <source>
        <dbReference type="EMBL" id="CAK0821031.1"/>
    </source>
</evidence>
<comment type="caution">
    <text evidence="2">The sequence shown here is derived from an EMBL/GenBank/DDBJ whole genome shotgun (WGS) entry which is preliminary data.</text>
</comment>